<dbReference type="InterPro" id="IPR029052">
    <property type="entry name" value="Metallo-depent_PP-like"/>
</dbReference>
<dbReference type="SUPFAM" id="SSF56300">
    <property type="entry name" value="Metallo-dependent phosphatases"/>
    <property type="match status" value="1"/>
</dbReference>
<organism evidence="2 3">
    <name type="scientific">Haloarchaeobius iranensis</name>
    <dbReference type="NCBI Taxonomy" id="996166"/>
    <lineage>
        <taxon>Archaea</taxon>
        <taxon>Methanobacteriati</taxon>
        <taxon>Methanobacteriota</taxon>
        <taxon>Stenosarchaea group</taxon>
        <taxon>Halobacteria</taxon>
        <taxon>Halobacteriales</taxon>
        <taxon>Halorubellaceae</taxon>
        <taxon>Haloarchaeobius</taxon>
    </lineage>
</organism>
<dbReference type="EMBL" id="FNIA01000022">
    <property type="protein sequence ID" value="SDN23560.1"/>
    <property type="molecule type" value="Genomic_DNA"/>
</dbReference>
<dbReference type="PANTHER" id="PTHR42850:SF4">
    <property type="entry name" value="ZINC-DEPENDENT ENDOPOLYPHOSPHATASE"/>
    <property type="match status" value="1"/>
</dbReference>
<evidence type="ECO:0000313" key="2">
    <source>
        <dbReference type="EMBL" id="SDN23560.1"/>
    </source>
</evidence>
<sequence length="235" mass="25980">MRTPAPAFPETEAAWHRTVDRDDWNDIYVVGDVHGCLSALDRLIATLGPSADDLVVFVGDLVRKGPNSRGVLRRVRDAPNMLSVRGNNEEKLLRGDAELPGLGPVDLEYVRSMPVAISWDDHLVVHGGVDHRKRLADHSVDDVQNMRALDPADGYDGPFWFEERDEGPRVFFGHTVLESPVYREYAVGLDTGCVYGGELTAYDVAGDEFVAVPLTRSGRDRNASKIVTPNRTRTA</sequence>
<dbReference type="PANTHER" id="PTHR42850">
    <property type="entry name" value="METALLOPHOSPHOESTERASE"/>
    <property type="match status" value="1"/>
</dbReference>
<dbReference type="GO" id="GO:0016791">
    <property type="term" value="F:phosphatase activity"/>
    <property type="evidence" value="ECO:0007669"/>
    <property type="project" value="TreeGrafter"/>
</dbReference>
<keyword evidence="3" id="KW-1185">Reference proteome</keyword>
<dbReference type="RefSeq" id="WP_089735458.1">
    <property type="nucleotide sequence ID" value="NZ_FNIA01000022.1"/>
</dbReference>
<accession>A0A1G9ZQR7</accession>
<proteinExistence type="predicted"/>
<dbReference type="InterPro" id="IPR004843">
    <property type="entry name" value="Calcineurin-like_PHP"/>
</dbReference>
<evidence type="ECO:0000259" key="1">
    <source>
        <dbReference type="Pfam" id="PF00149"/>
    </source>
</evidence>
<dbReference type="Pfam" id="PF00149">
    <property type="entry name" value="Metallophos"/>
    <property type="match status" value="1"/>
</dbReference>
<dbReference type="OrthoDB" id="303721at2157"/>
<reference evidence="2 3" key="1">
    <citation type="submission" date="2016-10" db="EMBL/GenBank/DDBJ databases">
        <authorList>
            <person name="de Groot N.N."/>
        </authorList>
    </citation>
    <scope>NUCLEOTIDE SEQUENCE [LARGE SCALE GENOMIC DNA]</scope>
    <source>
        <strain evidence="3">EB21,IBRC-M 10013,KCTC 4048</strain>
    </source>
</reference>
<protein>
    <submittedName>
        <fullName evidence="2">Serine/threonine protein phosphatase 1</fullName>
    </submittedName>
</protein>
<dbReference type="STRING" id="996166.SAMN05192554_1223"/>
<dbReference type="InterPro" id="IPR050126">
    <property type="entry name" value="Ap4A_hydrolase"/>
</dbReference>
<dbReference type="Proteomes" id="UP000199370">
    <property type="component" value="Unassembled WGS sequence"/>
</dbReference>
<name>A0A1G9ZQR7_9EURY</name>
<dbReference type="Gene3D" id="3.60.21.10">
    <property type="match status" value="1"/>
</dbReference>
<evidence type="ECO:0000313" key="3">
    <source>
        <dbReference type="Proteomes" id="UP000199370"/>
    </source>
</evidence>
<dbReference type="AlphaFoldDB" id="A0A1G9ZQR7"/>
<dbReference type="GO" id="GO:0005737">
    <property type="term" value="C:cytoplasm"/>
    <property type="evidence" value="ECO:0007669"/>
    <property type="project" value="TreeGrafter"/>
</dbReference>
<dbReference type="CDD" id="cd00144">
    <property type="entry name" value="MPP_PPP_family"/>
    <property type="match status" value="1"/>
</dbReference>
<gene>
    <name evidence="2" type="ORF">SAMN05192554_1223</name>
</gene>
<feature type="domain" description="Calcineurin-like phosphoesterase" evidence="1">
    <location>
        <begin position="27"/>
        <end position="178"/>
    </location>
</feature>